<protein>
    <submittedName>
        <fullName evidence="3">Uncharacterized protein</fullName>
    </submittedName>
</protein>
<keyword evidence="2" id="KW-0472">Membrane</keyword>
<dbReference type="RefSeq" id="WP_343916065.1">
    <property type="nucleotide sequence ID" value="NZ_BAAAJT010000002.1"/>
</dbReference>
<keyword evidence="2" id="KW-1133">Transmembrane helix</keyword>
<dbReference type="EMBL" id="JBHUGD010000003">
    <property type="protein sequence ID" value="MFD1946157.1"/>
    <property type="molecule type" value="Genomic_DNA"/>
</dbReference>
<feature type="transmembrane region" description="Helical" evidence="2">
    <location>
        <begin position="31"/>
        <end position="51"/>
    </location>
</feature>
<evidence type="ECO:0000256" key="2">
    <source>
        <dbReference type="SAM" id="Phobius"/>
    </source>
</evidence>
<comment type="caution">
    <text evidence="3">The sequence shown here is derived from an EMBL/GenBank/DDBJ whole genome shotgun (WGS) entry which is preliminary data.</text>
</comment>
<keyword evidence="2" id="KW-0812">Transmembrane</keyword>
<name>A0ABW4THN9_9ACTN</name>
<evidence type="ECO:0000313" key="4">
    <source>
        <dbReference type="Proteomes" id="UP001597351"/>
    </source>
</evidence>
<evidence type="ECO:0000313" key="3">
    <source>
        <dbReference type="EMBL" id="MFD1946157.1"/>
    </source>
</evidence>
<sequence>MHAQVMLFVLRLAEGLPEEGPAAEDVKAGWLGFSVFLLLVAAVVFLSFSLVKQLRKAQAAKDAGVYGDEPVEHPEPTGPADSADRD</sequence>
<organism evidence="3 4">
    <name type="scientific">Nocardioides aestuarii</name>
    <dbReference type="NCBI Taxonomy" id="252231"/>
    <lineage>
        <taxon>Bacteria</taxon>
        <taxon>Bacillati</taxon>
        <taxon>Actinomycetota</taxon>
        <taxon>Actinomycetes</taxon>
        <taxon>Propionibacteriales</taxon>
        <taxon>Nocardioidaceae</taxon>
        <taxon>Nocardioides</taxon>
    </lineage>
</organism>
<feature type="region of interest" description="Disordered" evidence="1">
    <location>
        <begin position="63"/>
        <end position="86"/>
    </location>
</feature>
<accession>A0ABW4THN9</accession>
<gene>
    <name evidence="3" type="ORF">ACFSDE_05095</name>
</gene>
<keyword evidence="4" id="KW-1185">Reference proteome</keyword>
<proteinExistence type="predicted"/>
<reference evidence="4" key="1">
    <citation type="journal article" date="2019" name="Int. J. Syst. Evol. Microbiol.">
        <title>The Global Catalogue of Microorganisms (GCM) 10K type strain sequencing project: providing services to taxonomists for standard genome sequencing and annotation.</title>
        <authorList>
            <consortium name="The Broad Institute Genomics Platform"/>
            <consortium name="The Broad Institute Genome Sequencing Center for Infectious Disease"/>
            <person name="Wu L."/>
            <person name="Ma J."/>
        </authorList>
    </citation>
    <scope>NUCLEOTIDE SEQUENCE [LARGE SCALE GENOMIC DNA]</scope>
    <source>
        <strain evidence="4">CGMCC 1.12477</strain>
    </source>
</reference>
<evidence type="ECO:0000256" key="1">
    <source>
        <dbReference type="SAM" id="MobiDB-lite"/>
    </source>
</evidence>
<dbReference type="Proteomes" id="UP001597351">
    <property type="component" value="Unassembled WGS sequence"/>
</dbReference>